<keyword evidence="1" id="KW-0863">Zinc-finger</keyword>
<comment type="caution">
    <text evidence="4">The sequence shown here is derived from an EMBL/GenBank/DDBJ whole genome shotgun (WGS) entry which is preliminary data.</text>
</comment>
<dbReference type="Proteomes" id="UP001162640">
    <property type="component" value="Unassembled WGS sequence"/>
</dbReference>
<keyword evidence="1" id="KW-0479">Metal-binding</keyword>
<dbReference type="GO" id="GO:0061630">
    <property type="term" value="F:ubiquitin protein ligase activity"/>
    <property type="evidence" value="ECO:0007669"/>
    <property type="project" value="InterPro"/>
</dbReference>
<sequence length="840" mass="91773">MSLTSPPGFSGNVMCLLCCESLTSLPASLPSSSLPLGTCLPCSHDNICGNCHLRLRYLHKDFKCPQCKVENERVVVGGMGCGYEDFAVWGDDLGAEFFWHEESRMFWPKAYFHAVISSLFSLRCNVLLKSAQLHGTSNSTTCPYAPPAIEDRNTTLARRNNNPGERGGGLQEEIDIDEYSQKKPPREIKPLLEHMKEKHSQTFCVLCYVHKRSYLSSLTRYGVKELEGHLREEGDVTGHAKCEFCNVWMYDLEKLHKHLNRKHYKCHVCESQKKPNQFFKDYKSVERHFGREHWACGREECKQQKFVVFGSEIDYRSHMRDVHGERREAKINVGFKVLSAGYDGSGQPVQPESYVNAEGDYPSLEGGGVGGGDDTAFVPASLMRERQDGEEEISDPVHRERTRKMRERAAELREQRQHVEDYPSLGGADSGGAGFGGWGGGNGGASSAAPKKKSMEEEFPTLGGSSKNKKVGNRTKKLTNSSLSTLAGAAMDDFLNVPFKGKSATMNAITGSTNIKTTIKSTPSSSDWGGTKNQPQQPTQQSWVQPSTAEKKKTSPPNLVDDFPTLGISSSKKTKIPTARKPAHTANILNVPKPSTQSTVTGVNSAHRVQLDVLKSHLSKDNYKTLKKLTKDFANDRITAEGYVNNSSGLFGGDGKVFKEFMPALISGLPGGEKVEEAKIYIESVGMVMERVGRVGVEEEEEIKGAGWIKTAKKGGGGGAPQPSPYAVQSRSVPQHAPAVRYVPPPAPVTTSSFSYSVGGVGGNGTKKKGAWGAAAAPGVKAVGKAVNVPKQVTGTATKAMAELKKKERKERQKEQESSQGGGKKKKNQQKKDLQSMIFG</sequence>
<evidence type="ECO:0000259" key="3">
    <source>
        <dbReference type="PROSITE" id="PS50089"/>
    </source>
</evidence>
<dbReference type="InterPro" id="IPR013087">
    <property type="entry name" value="Znf_C2H2_type"/>
</dbReference>
<dbReference type="Pfam" id="PF23230">
    <property type="entry name" value="zf-C2H2_13"/>
    <property type="match status" value="1"/>
</dbReference>
<dbReference type="SMART" id="SM00355">
    <property type="entry name" value="ZnF_C2H2"/>
    <property type="match status" value="3"/>
</dbReference>
<feature type="region of interest" description="Disordered" evidence="2">
    <location>
        <begin position="516"/>
        <end position="583"/>
    </location>
</feature>
<dbReference type="GO" id="GO:0072344">
    <property type="term" value="P:rescue of stalled ribosome"/>
    <property type="evidence" value="ECO:0007669"/>
    <property type="project" value="InterPro"/>
</dbReference>
<dbReference type="InterPro" id="IPR001841">
    <property type="entry name" value="Znf_RING"/>
</dbReference>
<keyword evidence="1" id="KW-0862">Zinc</keyword>
<organism evidence="4 5">
    <name type="scientific">Triparma laevis f. inornata</name>
    <dbReference type="NCBI Taxonomy" id="1714386"/>
    <lineage>
        <taxon>Eukaryota</taxon>
        <taxon>Sar</taxon>
        <taxon>Stramenopiles</taxon>
        <taxon>Ochrophyta</taxon>
        <taxon>Bolidophyceae</taxon>
        <taxon>Parmales</taxon>
        <taxon>Triparmaceae</taxon>
        <taxon>Triparma</taxon>
    </lineage>
</organism>
<evidence type="ECO:0000256" key="1">
    <source>
        <dbReference type="PROSITE-ProRule" id="PRU00175"/>
    </source>
</evidence>
<feature type="compositionally biased region" description="Low complexity" evidence="2">
    <location>
        <begin position="534"/>
        <end position="548"/>
    </location>
</feature>
<proteinExistence type="predicted"/>
<evidence type="ECO:0000313" key="4">
    <source>
        <dbReference type="EMBL" id="GMH76097.1"/>
    </source>
</evidence>
<name>A0A9W7EEP3_9STRA</name>
<feature type="region of interest" description="Disordered" evidence="2">
    <location>
        <begin position="157"/>
        <end position="176"/>
    </location>
</feature>
<evidence type="ECO:0000256" key="2">
    <source>
        <dbReference type="SAM" id="MobiDB-lite"/>
    </source>
</evidence>
<dbReference type="PANTHER" id="PTHR22938:SF0">
    <property type="entry name" value="E3 UBIQUITIN-PROTEIN LIGASE ZNF598"/>
    <property type="match status" value="1"/>
</dbReference>
<dbReference type="InterPro" id="IPR056437">
    <property type="entry name" value="Znf-C2H2_ZNF598/HEL2"/>
</dbReference>
<feature type="compositionally biased region" description="Low complexity" evidence="2">
    <location>
        <begin position="516"/>
        <end position="526"/>
    </location>
</feature>
<dbReference type="EMBL" id="BLQM01000216">
    <property type="protein sequence ID" value="GMH76097.1"/>
    <property type="molecule type" value="Genomic_DNA"/>
</dbReference>
<feature type="region of interest" description="Disordered" evidence="2">
    <location>
        <begin position="386"/>
        <end position="405"/>
    </location>
</feature>
<feature type="compositionally biased region" description="Basic and acidic residues" evidence="2">
    <location>
        <begin position="802"/>
        <end position="817"/>
    </location>
</feature>
<dbReference type="PROSITE" id="PS50089">
    <property type="entry name" value="ZF_RING_2"/>
    <property type="match status" value="1"/>
</dbReference>
<dbReference type="AlphaFoldDB" id="A0A9W7EEP3"/>
<feature type="domain" description="RING-type" evidence="3">
    <location>
        <begin position="15"/>
        <end position="68"/>
    </location>
</feature>
<gene>
    <name evidence="4" type="ORF">TL16_g06969</name>
</gene>
<accession>A0A9W7EEP3</accession>
<feature type="compositionally biased region" description="Gly residues" evidence="2">
    <location>
        <begin position="428"/>
        <end position="444"/>
    </location>
</feature>
<dbReference type="InterPro" id="IPR044288">
    <property type="entry name" value="ZNF598/HEL2"/>
</dbReference>
<dbReference type="GO" id="GO:0008270">
    <property type="term" value="F:zinc ion binding"/>
    <property type="evidence" value="ECO:0007669"/>
    <property type="project" value="UniProtKB-KW"/>
</dbReference>
<feature type="region of interest" description="Disordered" evidence="2">
    <location>
        <begin position="789"/>
        <end position="840"/>
    </location>
</feature>
<protein>
    <recommendedName>
        <fullName evidence="3">RING-type domain-containing protein</fullName>
    </recommendedName>
</protein>
<evidence type="ECO:0000313" key="5">
    <source>
        <dbReference type="Proteomes" id="UP001162640"/>
    </source>
</evidence>
<reference evidence="5" key="1">
    <citation type="journal article" date="2023" name="Commun. Biol.">
        <title>Genome analysis of Parmales, the sister group of diatoms, reveals the evolutionary specialization of diatoms from phago-mixotrophs to photoautotrophs.</title>
        <authorList>
            <person name="Ban H."/>
            <person name="Sato S."/>
            <person name="Yoshikawa S."/>
            <person name="Yamada K."/>
            <person name="Nakamura Y."/>
            <person name="Ichinomiya M."/>
            <person name="Sato N."/>
            <person name="Blanc-Mathieu R."/>
            <person name="Endo H."/>
            <person name="Kuwata A."/>
            <person name="Ogata H."/>
        </authorList>
    </citation>
    <scope>NUCLEOTIDE SEQUENCE [LARGE SCALE GENOMIC DNA]</scope>
</reference>
<dbReference type="GO" id="GO:0043022">
    <property type="term" value="F:ribosome binding"/>
    <property type="evidence" value="ECO:0007669"/>
    <property type="project" value="TreeGrafter"/>
</dbReference>
<dbReference type="GO" id="GO:0016567">
    <property type="term" value="P:protein ubiquitination"/>
    <property type="evidence" value="ECO:0007669"/>
    <property type="project" value="TreeGrafter"/>
</dbReference>
<feature type="region of interest" description="Disordered" evidence="2">
    <location>
        <begin position="422"/>
        <end position="475"/>
    </location>
</feature>
<dbReference type="PANTHER" id="PTHR22938">
    <property type="entry name" value="ZINC FINGER PROTEIN 598"/>
    <property type="match status" value="1"/>
</dbReference>